<dbReference type="Pfam" id="PF00610">
    <property type="entry name" value="DEP"/>
    <property type="match status" value="1"/>
</dbReference>
<evidence type="ECO:0000259" key="6">
    <source>
        <dbReference type="Pfam" id="PF04784"/>
    </source>
</evidence>
<dbReference type="PROSITE" id="PS51354">
    <property type="entry name" value="GLUTAREDOXIN_2"/>
    <property type="match status" value="1"/>
</dbReference>
<dbReference type="HOGENOM" id="CLU_012751_1_1_1"/>
<gene>
    <name evidence="7" type="ORF">CAPTEDRAFT_203097</name>
</gene>
<dbReference type="InterPro" id="IPR002109">
    <property type="entry name" value="Glutaredoxin"/>
</dbReference>
<dbReference type="Gene3D" id="1.10.10.10">
    <property type="entry name" value="Winged helix-like DNA-binding domain superfamily/Winged helix DNA-binding domain"/>
    <property type="match status" value="1"/>
</dbReference>
<dbReference type="Pfam" id="PF04784">
    <property type="entry name" value="DUF547"/>
    <property type="match status" value="1"/>
</dbReference>
<dbReference type="SUPFAM" id="SSF46785">
    <property type="entry name" value="Winged helix' DNA-binding domain"/>
    <property type="match status" value="1"/>
</dbReference>
<dbReference type="EMBL" id="AMQN01005886">
    <property type="status" value="NOT_ANNOTATED_CDS"/>
    <property type="molecule type" value="Genomic_DNA"/>
</dbReference>
<organism evidence="7">
    <name type="scientific">Capitella teleta</name>
    <name type="common">Polychaete worm</name>
    <dbReference type="NCBI Taxonomy" id="283909"/>
    <lineage>
        <taxon>Eukaryota</taxon>
        <taxon>Metazoa</taxon>
        <taxon>Spiralia</taxon>
        <taxon>Lophotrochozoa</taxon>
        <taxon>Annelida</taxon>
        <taxon>Polychaeta</taxon>
        <taxon>Sedentaria</taxon>
        <taxon>Scolecida</taxon>
        <taxon>Capitellidae</taxon>
        <taxon>Capitella</taxon>
    </lineage>
</organism>
<dbReference type="STRING" id="283909.R7UWK1"/>
<comment type="function">
    <text evidence="1">Has a glutathione-disulfide oxidoreductase activity in the presence of NADPH and glutathione reductase. Reduces low molecular weight disulfides and proteins.</text>
</comment>
<dbReference type="EMBL" id="KB297068">
    <property type="protein sequence ID" value="ELU10998.1"/>
    <property type="molecule type" value="Genomic_DNA"/>
</dbReference>
<dbReference type="InterPro" id="IPR014025">
    <property type="entry name" value="Glutaredoxin_subgr"/>
</dbReference>
<dbReference type="GO" id="GO:0045454">
    <property type="term" value="P:cell redox homeostasis"/>
    <property type="evidence" value="ECO:0007669"/>
    <property type="project" value="TreeGrafter"/>
</dbReference>
<evidence type="ECO:0000313" key="9">
    <source>
        <dbReference type="Proteomes" id="UP000014760"/>
    </source>
</evidence>
<dbReference type="PRINTS" id="PR00160">
    <property type="entry name" value="GLUTAREDOXIN"/>
</dbReference>
<dbReference type="GO" id="GO:0009055">
    <property type="term" value="F:electron transfer activity"/>
    <property type="evidence" value="ECO:0007669"/>
    <property type="project" value="TreeGrafter"/>
</dbReference>
<dbReference type="OrthoDB" id="418495at2759"/>
<dbReference type="PANTHER" id="PTHR34386">
    <property type="entry name" value="GLUTAREDOXIN"/>
    <property type="match status" value="1"/>
</dbReference>
<evidence type="ECO:0000313" key="8">
    <source>
        <dbReference type="EnsemblMetazoa" id="CapteP203097"/>
    </source>
</evidence>
<dbReference type="SUPFAM" id="SSF52833">
    <property type="entry name" value="Thioredoxin-like"/>
    <property type="match status" value="1"/>
</dbReference>
<evidence type="ECO:0000256" key="3">
    <source>
        <dbReference type="ARBA" id="ARBA00023284"/>
    </source>
</evidence>
<dbReference type="OMA" id="IVVSQCH"/>
<evidence type="ECO:0000256" key="1">
    <source>
        <dbReference type="ARBA" id="ARBA00002549"/>
    </source>
</evidence>
<dbReference type="GO" id="GO:0035556">
    <property type="term" value="P:intracellular signal transduction"/>
    <property type="evidence" value="ECO:0007669"/>
    <property type="project" value="InterPro"/>
</dbReference>
<dbReference type="Gene3D" id="3.40.30.10">
    <property type="entry name" value="Glutaredoxin"/>
    <property type="match status" value="1"/>
</dbReference>
<protein>
    <submittedName>
        <fullName evidence="7 8">Uncharacterized protein</fullName>
    </submittedName>
</protein>
<evidence type="ECO:0000256" key="2">
    <source>
        <dbReference type="ARBA" id="ARBA00023157"/>
    </source>
</evidence>
<dbReference type="InterPro" id="IPR036249">
    <property type="entry name" value="Thioredoxin-like_sf"/>
</dbReference>
<sequence length="482" mass="53922">MALKGRILIYSIIGCPHCMRAKNTLQELGLPFVDINLDSYPQCREPMKHRIGRTSVPQVFFNSIHVGGNEDLQKLVNNKKDFEALVAEVTNIAPPADAPYPPDPETAVNNGGLTDIVCEPDEYARLVMDLKGSGIIKDQGGGFLSRSQKSCFKGKDFVSWVTKTKHLGHPEALEMGQMLIDQHFGHRVGSSSVAVFKDDDTMYRLIEDDESSALNAGETSECAMMPVNELGEAIRRLILQIYSVFLSADGRSVNYKSIATSSEFKKYGKLTRELVRVDIEKASRDEKVAFFINIYNALVIHANIVRGPPSNLWQRYKFFNTVQYIIGGQTYSLQDIENGVLRANRKGVGMLFKPFGKNDPRLKISLETPEPLIHFALVCGAKSCPPIKTFSAHGLQQQLQMAAEAFLESDNGCQLVSSKNEVRLSMIFKWYQEDFGSSHIQVIQFVHNHMSNGAKKETLGSMLQTNKAHITFMPYDWSINSK</sequence>
<keyword evidence="3" id="KW-0676">Redox-active center</keyword>
<evidence type="ECO:0000313" key="7">
    <source>
        <dbReference type="EMBL" id="ELU10998.1"/>
    </source>
</evidence>
<reference evidence="8" key="3">
    <citation type="submission" date="2015-06" db="UniProtKB">
        <authorList>
            <consortium name="EnsemblMetazoa"/>
        </authorList>
    </citation>
    <scope>IDENTIFICATION</scope>
</reference>
<feature type="domain" description="DEP" evidence="5">
    <location>
        <begin position="147"/>
        <end position="205"/>
    </location>
</feature>
<feature type="domain" description="Glutaredoxin" evidence="4">
    <location>
        <begin position="7"/>
        <end position="66"/>
    </location>
</feature>
<dbReference type="PROSITE" id="PS00195">
    <property type="entry name" value="GLUTAREDOXIN_1"/>
    <property type="match status" value="1"/>
</dbReference>
<name>R7UWK1_CAPTE</name>
<accession>R7UWK1</accession>
<dbReference type="PANTHER" id="PTHR34386:SF1">
    <property type="entry name" value="GLUTAREDOXIN-LIKE PROTEIN NRDH"/>
    <property type="match status" value="1"/>
</dbReference>
<keyword evidence="9" id="KW-1185">Reference proteome</keyword>
<dbReference type="InterPro" id="IPR036390">
    <property type="entry name" value="WH_DNA-bd_sf"/>
</dbReference>
<dbReference type="InterPro" id="IPR006869">
    <property type="entry name" value="DUF547"/>
</dbReference>
<dbReference type="EnsemblMetazoa" id="CapteT203097">
    <property type="protein sequence ID" value="CapteP203097"/>
    <property type="gene ID" value="CapteG203097"/>
</dbReference>
<evidence type="ECO:0000259" key="5">
    <source>
        <dbReference type="Pfam" id="PF00610"/>
    </source>
</evidence>
<proteinExistence type="predicted"/>
<dbReference type="CDD" id="cd04371">
    <property type="entry name" value="DEP"/>
    <property type="match status" value="1"/>
</dbReference>
<keyword evidence="2" id="KW-1015">Disulfide bond</keyword>
<dbReference type="InterPro" id="IPR036388">
    <property type="entry name" value="WH-like_DNA-bd_sf"/>
</dbReference>
<dbReference type="Proteomes" id="UP000014760">
    <property type="component" value="Unassembled WGS sequence"/>
</dbReference>
<dbReference type="Pfam" id="PF00462">
    <property type="entry name" value="Glutaredoxin"/>
    <property type="match status" value="1"/>
</dbReference>
<feature type="domain" description="DUF547" evidence="6">
    <location>
        <begin position="280"/>
        <end position="407"/>
    </location>
</feature>
<dbReference type="AlphaFoldDB" id="R7UWK1"/>
<reference evidence="7 9" key="2">
    <citation type="journal article" date="2013" name="Nature">
        <title>Insights into bilaterian evolution from three spiralian genomes.</title>
        <authorList>
            <person name="Simakov O."/>
            <person name="Marletaz F."/>
            <person name="Cho S.J."/>
            <person name="Edsinger-Gonzales E."/>
            <person name="Havlak P."/>
            <person name="Hellsten U."/>
            <person name="Kuo D.H."/>
            <person name="Larsson T."/>
            <person name="Lv J."/>
            <person name="Arendt D."/>
            <person name="Savage R."/>
            <person name="Osoegawa K."/>
            <person name="de Jong P."/>
            <person name="Grimwood J."/>
            <person name="Chapman J.A."/>
            <person name="Shapiro H."/>
            <person name="Aerts A."/>
            <person name="Otillar R.P."/>
            <person name="Terry A.Y."/>
            <person name="Boore J.L."/>
            <person name="Grigoriev I.V."/>
            <person name="Lindberg D.R."/>
            <person name="Seaver E.C."/>
            <person name="Weisblat D.A."/>
            <person name="Putnam N.H."/>
            <person name="Rokhsar D.S."/>
        </authorList>
    </citation>
    <scope>NUCLEOTIDE SEQUENCE</scope>
    <source>
        <strain evidence="7 9">I ESC-2004</strain>
    </source>
</reference>
<reference evidence="9" key="1">
    <citation type="submission" date="2012-12" db="EMBL/GenBank/DDBJ databases">
        <authorList>
            <person name="Hellsten U."/>
            <person name="Grimwood J."/>
            <person name="Chapman J.A."/>
            <person name="Shapiro H."/>
            <person name="Aerts A."/>
            <person name="Otillar R.P."/>
            <person name="Terry A.Y."/>
            <person name="Boore J.L."/>
            <person name="Simakov O."/>
            <person name="Marletaz F."/>
            <person name="Cho S.-J."/>
            <person name="Edsinger-Gonzales E."/>
            <person name="Havlak P."/>
            <person name="Kuo D.-H."/>
            <person name="Larsson T."/>
            <person name="Lv J."/>
            <person name="Arendt D."/>
            <person name="Savage R."/>
            <person name="Osoegawa K."/>
            <person name="de Jong P."/>
            <person name="Lindberg D.R."/>
            <person name="Seaver E.C."/>
            <person name="Weisblat D.A."/>
            <person name="Putnam N.H."/>
            <person name="Grigoriev I.V."/>
            <person name="Rokhsar D.S."/>
        </authorList>
    </citation>
    <scope>NUCLEOTIDE SEQUENCE</scope>
    <source>
        <strain evidence="9">I ESC-2004</strain>
    </source>
</reference>
<dbReference type="InterPro" id="IPR000591">
    <property type="entry name" value="DEP_dom"/>
</dbReference>
<dbReference type="InterPro" id="IPR011767">
    <property type="entry name" value="GLR_AS"/>
</dbReference>
<evidence type="ECO:0000259" key="4">
    <source>
        <dbReference type="Pfam" id="PF00462"/>
    </source>
</evidence>
<dbReference type="InterPro" id="IPR051548">
    <property type="entry name" value="Grx-like_ET"/>
</dbReference>